<organism evidence="5 6">
    <name type="scientific">Fusarium mexicanum</name>
    <dbReference type="NCBI Taxonomy" id="751941"/>
    <lineage>
        <taxon>Eukaryota</taxon>
        <taxon>Fungi</taxon>
        <taxon>Dikarya</taxon>
        <taxon>Ascomycota</taxon>
        <taxon>Pezizomycotina</taxon>
        <taxon>Sordariomycetes</taxon>
        <taxon>Hypocreomycetidae</taxon>
        <taxon>Hypocreales</taxon>
        <taxon>Nectriaceae</taxon>
        <taxon>Fusarium</taxon>
        <taxon>Fusarium fujikuroi species complex</taxon>
    </lineage>
</organism>
<dbReference type="Pfam" id="PF13577">
    <property type="entry name" value="SnoaL_4"/>
    <property type="match status" value="1"/>
</dbReference>
<feature type="domain" description="SnoaL-like" evidence="4">
    <location>
        <begin position="23"/>
        <end position="175"/>
    </location>
</feature>
<dbReference type="EMBL" id="JAAOAM010000026">
    <property type="protein sequence ID" value="KAF5556347.1"/>
    <property type="molecule type" value="Genomic_DNA"/>
</dbReference>
<proteinExistence type="predicted"/>
<dbReference type="AlphaFoldDB" id="A0A8H5JJ80"/>
<feature type="transmembrane region" description="Helical" evidence="3">
    <location>
        <begin position="290"/>
        <end position="307"/>
    </location>
</feature>
<evidence type="ECO:0000313" key="6">
    <source>
        <dbReference type="Proteomes" id="UP000522262"/>
    </source>
</evidence>
<dbReference type="Gene3D" id="3.10.450.50">
    <property type="match status" value="1"/>
</dbReference>
<evidence type="ECO:0000259" key="4">
    <source>
        <dbReference type="Pfam" id="PF13577"/>
    </source>
</evidence>
<evidence type="ECO:0000256" key="3">
    <source>
        <dbReference type="SAM" id="Phobius"/>
    </source>
</evidence>
<keyword evidence="6" id="KW-1185">Reference proteome</keyword>
<sequence>MASQNSSSTIEARLAVVEKLAQRAYDRGEVENVFSKYMHLHNVFQDEQIKALWVKRGTPGIHAQYTNVGLYTDYDSIMAYHSGRPSPPGKLILHETTTPLIEVAGDGETAKGFWLMAGVESGLADPKNVGTMPEFLYEPADKNVDDKRVWTHWVWCHYALDFLKQDGQWKIWHFRCLEVTRAPFSENWITFAKKNQLAFDKDLAYFGNDGKAVFMPTPDAKPEKTSWKFDSCALYHRSPIFPAPKPSPLTAELGQIYCSFHHRPNASSITRATEMFSDSQLERLALLERVFSSISLVAVLSIFVTYGSIPRLRNPRNTFIVFASIANLGASIGTVISRDGLARGEDSALCRAQSFLVHIFMQSDAWWSLGMSVNTFRIVFFQSNPHTFNKWLYSLICFGGPFISGFTLFFISTPARGPVYGATTVTNTNTDTDVQGSQDTSDTAVSKSPKLASNATTVQPVSASKKQQSSSSATGSTKSKFWLRDPIKRAYLFTTFMFTLSVLVTWVPASITRIHSLLNRDVPYSYQVAIAAVMPLQGSDQGLEFIQLPVARESQLGLERRWSYRGWLNIEDIAPQADILRLQSNSTASTLPRKHSSRMSAQQALDIVVQRQNARQLDPAFADKEDLILSTPVAISCLGACFVASSSEKIETIKVPMVAGATVQRPEYLSRNLNQVAWVLYGQLTSRKKYLREHMVDIKESAETFYSTSKQIDDKFAIWLLFVQELNTACAEQKSTVFDRSFANELKKATEECRLVQTEETVKVAKKIAEDLGKTLDAATAAYTKASNNFPTGSCRYLNPIAKAKATSEVIKGFTDKGDGEQKADTGIPGGSTKGGQTKQPPTVEARDPAYAQLARDLYLFDALNGILSSPNGVNWQSTEVTKEKPNSGINFIYTMLVDSLTSFSKSASNQVASVQYKQILSDAAKIAQEILEKAKKANSSLSYEKPGKDDPKNTKGRQLPGNSANPMNAKTQQAQVLLDVASKQLTTASETLKATTETYVEASKQLVEQQTVLANIKAELTKLTKENMALDEIKIVLRQCIKLIINLKSQITNLVRFFGAIATTIDVVVSKTVTKFLKTVSIAVSSDPVALEKGNLKVGNYSLLDAERTMIYQGALTVSAYFSLFADVGTMWRDVSKDHIFPGIALVGQISASNDQPGEMKKNVKILETWSDKAQSSIRESCKAKREEILNGMYERLEDVSSTIKQLPAGTVPSQIQSVIGKTAKEVEEATKQEIVAAAEYKPINRPSLRRKE</sequence>
<feature type="region of interest" description="Disordered" evidence="2">
    <location>
        <begin position="938"/>
        <end position="968"/>
    </location>
</feature>
<feature type="transmembrane region" description="Helical" evidence="3">
    <location>
        <begin position="319"/>
        <end position="337"/>
    </location>
</feature>
<dbReference type="SUPFAM" id="SSF81321">
    <property type="entry name" value="Family A G protein-coupled receptor-like"/>
    <property type="match status" value="1"/>
</dbReference>
<name>A0A8H5JJ80_9HYPO</name>
<feature type="transmembrane region" description="Helical" evidence="3">
    <location>
        <begin position="490"/>
        <end position="509"/>
    </location>
</feature>
<feature type="transmembrane region" description="Helical" evidence="3">
    <location>
        <begin position="391"/>
        <end position="411"/>
    </location>
</feature>
<dbReference type="PANTHER" id="PTHR33488:SF2">
    <property type="entry name" value="EARLY ENDOSOME ANTIGEN 1-LIKE"/>
    <property type="match status" value="1"/>
</dbReference>
<feature type="compositionally biased region" description="Polar residues" evidence="2">
    <location>
        <begin position="435"/>
        <end position="461"/>
    </location>
</feature>
<dbReference type="SUPFAM" id="SSF54427">
    <property type="entry name" value="NTF2-like"/>
    <property type="match status" value="1"/>
</dbReference>
<keyword evidence="3" id="KW-1133">Transmembrane helix</keyword>
<feature type="coiled-coil region" evidence="1">
    <location>
        <begin position="1007"/>
        <end position="1034"/>
    </location>
</feature>
<dbReference type="Gene3D" id="1.20.1070.10">
    <property type="entry name" value="Rhodopsin 7-helix transmembrane proteins"/>
    <property type="match status" value="1"/>
</dbReference>
<feature type="region of interest" description="Disordered" evidence="2">
    <location>
        <begin position="426"/>
        <end position="477"/>
    </location>
</feature>
<feature type="region of interest" description="Disordered" evidence="2">
    <location>
        <begin position="814"/>
        <end position="844"/>
    </location>
</feature>
<dbReference type="PANTHER" id="PTHR33488">
    <property type="entry name" value="ZGC:162509"/>
    <property type="match status" value="1"/>
</dbReference>
<dbReference type="InterPro" id="IPR032710">
    <property type="entry name" value="NTF2-like_dom_sf"/>
</dbReference>
<dbReference type="InterPro" id="IPR037401">
    <property type="entry name" value="SnoaL-like"/>
</dbReference>
<dbReference type="Proteomes" id="UP000522262">
    <property type="component" value="Unassembled WGS sequence"/>
</dbReference>
<protein>
    <recommendedName>
        <fullName evidence="4">SnoaL-like domain-containing protein</fullName>
    </recommendedName>
</protein>
<gene>
    <name evidence="5" type="ORF">FMEXI_1190</name>
</gene>
<evidence type="ECO:0000256" key="1">
    <source>
        <dbReference type="SAM" id="Coils"/>
    </source>
</evidence>
<feature type="compositionally biased region" description="Low complexity" evidence="2">
    <location>
        <begin position="462"/>
        <end position="477"/>
    </location>
</feature>
<keyword evidence="3" id="KW-0472">Membrane</keyword>
<comment type="caution">
    <text evidence="5">The sequence shown here is derived from an EMBL/GenBank/DDBJ whole genome shotgun (WGS) entry which is preliminary data.</text>
</comment>
<feature type="compositionally biased region" description="Basic and acidic residues" evidence="2">
    <location>
        <begin position="814"/>
        <end position="824"/>
    </location>
</feature>
<accession>A0A8H5JJ80</accession>
<evidence type="ECO:0000313" key="5">
    <source>
        <dbReference type="EMBL" id="KAF5556347.1"/>
    </source>
</evidence>
<reference evidence="5 6" key="1">
    <citation type="submission" date="2020-05" db="EMBL/GenBank/DDBJ databases">
        <title>Identification and distribution of gene clusters putatively required for synthesis of sphingolipid metabolism inhibitors in phylogenetically diverse species of the filamentous fungus Fusarium.</title>
        <authorList>
            <person name="Kim H.-S."/>
            <person name="Busman M."/>
            <person name="Brown D.W."/>
            <person name="Divon H."/>
            <person name="Uhlig S."/>
            <person name="Proctor R.H."/>
        </authorList>
    </citation>
    <scope>NUCLEOTIDE SEQUENCE [LARGE SCALE GENOMIC DNA]</scope>
    <source>
        <strain evidence="5 6">NRRL 53147</strain>
    </source>
</reference>
<keyword evidence="1" id="KW-0175">Coiled coil</keyword>
<evidence type="ECO:0000256" key="2">
    <source>
        <dbReference type="SAM" id="MobiDB-lite"/>
    </source>
</evidence>
<keyword evidence="3" id="KW-0812">Transmembrane</keyword>